<keyword evidence="1" id="KW-1133">Transmembrane helix</keyword>
<organism evidence="2">
    <name type="scientific">Escherichia coli</name>
    <dbReference type="NCBI Taxonomy" id="562"/>
    <lineage>
        <taxon>Bacteria</taxon>
        <taxon>Pseudomonadati</taxon>
        <taxon>Pseudomonadota</taxon>
        <taxon>Gammaproteobacteria</taxon>
        <taxon>Enterobacterales</taxon>
        <taxon>Enterobacteriaceae</taxon>
        <taxon>Escherichia</taxon>
    </lineage>
</organism>
<dbReference type="AlphaFoldDB" id="A0A7T8R0J3"/>
<evidence type="ECO:0000256" key="1">
    <source>
        <dbReference type="SAM" id="Phobius"/>
    </source>
</evidence>
<geneLocation type="plasmid" evidence="2">
    <name>pM-132-4972</name>
</geneLocation>
<protein>
    <submittedName>
        <fullName evidence="2">Uncharacterized protein</fullName>
    </submittedName>
</protein>
<evidence type="ECO:0000313" key="2">
    <source>
        <dbReference type="EMBL" id="QQP61925.1"/>
    </source>
</evidence>
<proteinExistence type="predicted"/>
<reference evidence="2" key="1">
    <citation type="submission" date="2020-07" db="EMBL/GenBank/DDBJ databases">
        <title>Fecal carriage and genetic characterization of CTX-M-1/9/1-producing Escherichia coli from healthy humans in Hangzhou, China.</title>
        <authorList>
            <person name="Chen J."/>
        </authorList>
    </citation>
    <scope>NUCLEOTIDE SEQUENCE</scope>
    <source>
        <strain evidence="2">4972</strain>
        <plasmid evidence="2">pM-132-4972</plasmid>
    </source>
</reference>
<feature type="transmembrane region" description="Helical" evidence="1">
    <location>
        <begin position="42"/>
        <end position="70"/>
    </location>
</feature>
<keyword evidence="2" id="KW-0614">Plasmid</keyword>
<keyword evidence="1" id="KW-0812">Transmembrane</keyword>
<sequence>MRNAIKLLRHLLMKATTSHEEGDKTLKDTMKCTKKHHLMKMLLLNMAFNIFSFLLGAFTLSAPFVFYTLIGSVLNAVIHFIFSLPLATMYLVYAYSGFEESIYLYRAYKNECFY</sequence>
<dbReference type="EMBL" id="MT773671">
    <property type="protein sequence ID" value="QQP61925.1"/>
    <property type="molecule type" value="Genomic_DNA"/>
</dbReference>
<name>A0A7T8R0J3_ECOLX</name>
<accession>A0A7T8R0J3</accession>
<keyword evidence="1" id="KW-0472">Membrane</keyword>
<feature type="transmembrane region" description="Helical" evidence="1">
    <location>
        <begin position="76"/>
        <end position="96"/>
    </location>
</feature>